<protein>
    <recommendedName>
        <fullName evidence="4">Sulfotransferase family protein</fullName>
    </recommendedName>
</protein>
<evidence type="ECO:0008006" key="4">
    <source>
        <dbReference type="Google" id="ProtNLM"/>
    </source>
</evidence>
<feature type="region of interest" description="Disordered" evidence="1">
    <location>
        <begin position="236"/>
        <end position="273"/>
    </location>
</feature>
<evidence type="ECO:0000313" key="2">
    <source>
        <dbReference type="EMBL" id="GMG82512.1"/>
    </source>
</evidence>
<keyword evidence="3" id="KW-1185">Reference proteome</keyword>
<dbReference type="SUPFAM" id="SSF52540">
    <property type="entry name" value="P-loop containing nucleoside triphosphate hydrolases"/>
    <property type="match status" value="1"/>
</dbReference>
<evidence type="ECO:0000313" key="3">
    <source>
        <dbReference type="Proteomes" id="UP001239909"/>
    </source>
</evidence>
<name>A0ABQ6LHQ3_9RHOB</name>
<dbReference type="Gene3D" id="3.40.50.300">
    <property type="entry name" value="P-loop containing nucleotide triphosphate hydrolases"/>
    <property type="match status" value="1"/>
</dbReference>
<feature type="compositionally biased region" description="Low complexity" evidence="1">
    <location>
        <begin position="254"/>
        <end position="269"/>
    </location>
</feature>
<evidence type="ECO:0000256" key="1">
    <source>
        <dbReference type="SAM" id="MobiDB-lite"/>
    </source>
</evidence>
<dbReference type="Proteomes" id="UP001239909">
    <property type="component" value="Unassembled WGS sequence"/>
</dbReference>
<proteinExistence type="predicted"/>
<comment type="caution">
    <text evidence="2">The sequence shown here is derived from an EMBL/GenBank/DDBJ whole genome shotgun (WGS) entry which is preliminary data.</text>
</comment>
<gene>
    <name evidence="2" type="ORF">LNKW23_17250</name>
</gene>
<dbReference type="EMBL" id="BSYI01000011">
    <property type="protein sequence ID" value="GMG82512.1"/>
    <property type="molecule type" value="Genomic_DNA"/>
</dbReference>
<reference evidence="2 3" key="1">
    <citation type="submission" date="2023-04" db="EMBL/GenBank/DDBJ databases">
        <title>Marinoamorphus aggregata gen. nov., sp. Nov., isolate from tissue of brittle star Ophioplocus japonicus.</title>
        <authorList>
            <person name="Kawano K."/>
            <person name="Sawayama S."/>
            <person name="Nakagawa S."/>
        </authorList>
    </citation>
    <scope>NUCLEOTIDE SEQUENCE [LARGE SCALE GENOMIC DNA]</scope>
    <source>
        <strain evidence="2 3">NKW23</strain>
    </source>
</reference>
<dbReference type="InterPro" id="IPR027417">
    <property type="entry name" value="P-loop_NTPase"/>
</dbReference>
<dbReference type="RefSeq" id="WP_285671294.1">
    <property type="nucleotide sequence ID" value="NZ_BSYI01000011.1"/>
</dbReference>
<sequence length="293" mass="32570">MSREVVHFLLHVPKCAGTTVEHHFERHLGKGFLIAPRWENPWRNVVGNRYDYAPGDARLSGVRAVSGHSLSTSLRAAFPGAQIRESVLLRDPVGYHLSLYNYRWTWHRKGHGPQPPDFARWYRAQRRDPIARFLLTRYFEQGVPALYRLSSAGRLAYLEARLAGFWFVGDYRRAGELVAAASRDLGIPETVENRNVTERKEVTADSLGADWVARIAADNPVDAALHARWKDRGWATAAAPEEDASGRASSPTEAARAADGAARAPAAPALPGHDQLRHLLGDMTSGITKKLIR</sequence>
<accession>A0ABQ6LHQ3</accession>
<organism evidence="2 3">
    <name type="scientific">Paralimibaculum aggregatum</name>
    <dbReference type="NCBI Taxonomy" id="3036245"/>
    <lineage>
        <taxon>Bacteria</taxon>
        <taxon>Pseudomonadati</taxon>
        <taxon>Pseudomonadota</taxon>
        <taxon>Alphaproteobacteria</taxon>
        <taxon>Rhodobacterales</taxon>
        <taxon>Paracoccaceae</taxon>
        <taxon>Paralimibaculum</taxon>
    </lineage>
</organism>